<evidence type="ECO:0000313" key="7">
    <source>
        <dbReference type="EMBL" id="WPK27083.1"/>
    </source>
</evidence>
<accession>A0AAX4HEP5</accession>
<dbReference type="KEGG" id="asau:88175515"/>
<keyword evidence="8" id="KW-1185">Reference proteome</keyword>
<organism evidence="7 8">
    <name type="scientific">Australozyma saopauloensis</name>
    <dbReference type="NCBI Taxonomy" id="291208"/>
    <lineage>
        <taxon>Eukaryota</taxon>
        <taxon>Fungi</taxon>
        <taxon>Dikarya</taxon>
        <taxon>Ascomycota</taxon>
        <taxon>Saccharomycotina</taxon>
        <taxon>Pichiomycetes</taxon>
        <taxon>Metschnikowiaceae</taxon>
        <taxon>Australozyma</taxon>
    </lineage>
</organism>
<dbReference type="GO" id="GO:0009443">
    <property type="term" value="P:pyridoxal 5'-phosphate salvage"/>
    <property type="evidence" value="ECO:0007669"/>
    <property type="project" value="InterPro"/>
</dbReference>
<proteinExistence type="inferred from homology"/>
<dbReference type="GO" id="GO:0008478">
    <property type="term" value="F:pyridoxal kinase activity"/>
    <property type="evidence" value="ECO:0007669"/>
    <property type="project" value="UniProtKB-EC"/>
</dbReference>
<keyword evidence="4" id="KW-0547">Nucleotide-binding</keyword>
<evidence type="ECO:0000256" key="2">
    <source>
        <dbReference type="ARBA" id="ARBA00012104"/>
    </source>
</evidence>
<sequence>MHRNLLSILSHVCHGYVGNRACVFPLQCCGWDVDTVHTTNYLNHPGHGTFQGEKNDGRTISTIIEGLKKLFDLREYYNVVLVGYCPSAEVMTAVYEELEPIYKTKDRKEGPVFVVDPVLGDNGRLYVPEEVVQVHIDFLKRGLVDLTTPNQFEMELLTDTKFLSWNDVKSACYKFYDTYKVPDFVILSVLIDEQMYSVGFSASTETVFYVPIQEIRCRFSGCGDIFTALLTNEFYSNGRVLSPQVLTLVVDKLHRILLTSFREERARLGRDPDVIHDINLVRLRDLFERSFGGDLEVKYL</sequence>
<gene>
    <name evidence="7" type="ORF">PUMCH_004455</name>
</gene>
<dbReference type="CDD" id="cd01173">
    <property type="entry name" value="pyridoxal_pyridoxamine_kinase"/>
    <property type="match status" value="1"/>
</dbReference>
<keyword evidence="6" id="KW-0067">ATP-binding</keyword>
<keyword evidence="5" id="KW-0418">Kinase</keyword>
<evidence type="ECO:0000256" key="5">
    <source>
        <dbReference type="ARBA" id="ARBA00022777"/>
    </source>
</evidence>
<dbReference type="AlphaFoldDB" id="A0AAX4HEP5"/>
<dbReference type="GO" id="GO:0005524">
    <property type="term" value="F:ATP binding"/>
    <property type="evidence" value="ECO:0007669"/>
    <property type="project" value="UniProtKB-KW"/>
</dbReference>
<evidence type="ECO:0000256" key="6">
    <source>
        <dbReference type="ARBA" id="ARBA00022840"/>
    </source>
</evidence>
<evidence type="ECO:0000256" key="3">
    <source>
        <dbReference type="ARBA" id="ARBA00022679"/>
    </source>
</evidence>
<keyword evidence="3" id="KW-0808">Transferase</keyword>
<name>A0AAX4HEP5_9ASCO</name>
<evidence type="ECO:0000313" key="8">
    <source>
        <dbReference type="Proteomes" id="UP001338582"/>
    </source>
</evidence>
<dbReference type="PANTHER" id="PTHR10534">
    <property type="entry name" value="PYRIDOXAL KINASE"/>
    <property type="match status" value="1"/>
</dbReference>
<dbReference type="SUPFAM" id="SSF53613">
    <property type="entry name" value="Ribokinase-like"/>
    <property type="match status" value="1"/>
</dbReference>
<dbReference type="PANTHER" id="PTHR10534:SF2">
    <property type="entry name" value="PYRIDOXAL KINASE"/>
    <property type="match status" value="1"/>
</dbReference>
<reference evidence="7 8" key="1">
    <citation type="submission" date="2023-10" db="EMBL/GenBank/DDBJ databases">
        <title>Draft Genome Sequence of Candida saopaulonensis from a very Premature Infant with Sepsis.</title>
        <authorList>
            <person name="Ning Y."/>
            <person name="Dai R."/>
            <person name="Xiao M."/>
            <person name="Xu Y."/>
            <person name="Yan Q."/>
            <person name="Zhang L."/>
        </authorList>
    </citation>
    <scope>NUCLEOTIDE SEQUENCE [LARGE SCALE GENOMIC DNA]</scope>
    <source>
        <strain evidence="7 8">19XY460</strain>
    </source>
</reference>
<dbReference type="EC" id="2.7.1.35" evidence="2"/>
<comment type="similarity">
    <text evidence="1">Belongs to the pyridoxine kinase family.</text>
</comment>
<dbReference type="InterPro" id="IPR004625">
    <property type="entry name" value="PyrdxlKinase"/>
</dbReference>
<evidence type="ECO:0000256" key="4">
    <source>
        <dbReference type="ARBA" id="ARBA00022741"/>
    </source>
</evidence>
<dbReference type="RefSeq" id="XP_062879461.1">
    <property type="nucleotide sequence ID" value="XM_063023391.1"/>
</dbReference>
<dbReference type="GO" id="GO:0005829">
    <property type="term" value="C:cytosol"/>
    <property type="evidence" value="ECO:0007669"/>
    <property type="project" value="TreeGrafter"/>
</dbReference>
<dbReference type="GeneID" id="88175515"/>
<protein>
    <recommendedName>
        <fullName evidence="2">pyridoxal kinase</fullName>
        <ecNumber evidence="2">2.7.1.35</ecNumber>
    </recommendedName>
</protein>
<evidence type="ECO:0000256" key="1">
    <source>
        <dbReference type="ARBA" id="ARBA00008805"/>
    </source>
</evidence>
<dbReference type="InterPro" id="IPR029056">
    <property type="entry name" value="Ribokinase-like"/>
</dbReference>
<dbReference type="Gene3D" id="3.40.1190.20">
    <property type="match status" value="1"/>
</dbReference>
<dbReference type="EMBL" id="CP138898">
    <property type="protein sequence ID" value="WPK27083.1"/>
    <property type="molecule type" value="Genomic_DNA"/>
</dbReference>
<dbReference type="Proteomes" id="UP001338582">
    <property type="component" value="Chromosome 5"/>
</dbReference>